<proteinExistence type="predicted"/>
<protein>
    <submittedName>
        <fullName evidence="1">Uncharacterized protein</fullName>
    </submittedName>
</protein>
<organism evidence="1 2">
    <name type="scientific">Pangasius djambal</name>
    <dbReference type="NCBI Taxonomy" id="1691987"/>
    <lineage>
        <taxon>Eukaryota</taxon>
        <taxon>Metazoa</taxon>
        <taxon>Chordata</taxon>
        <taxon>Craniata</taxon>
        <taxon>Vertebrata</taxon>
        <taxon>Euteleostomi</taxon>
        <taxon>Actinopterygii</taxon>
        <taxon>Neopterygii</taxon>
        <taxon>Teleostei</taxon>
        <taxon>Ostariophysi</taxon>
        <taxon>Siluriformes</taxon>
        <taxon>Pangasiidae</taxon>
        <taxon>Pangasius</taxon>
    </lineage>
</organism>
<keyword evidence="2" id="KW-1185">Reference proteome</keyword>
<evidence type="ECO:0000313" key="1">
    <source>
        <dbReference type="EMBL" id="MCJ8733844.1"/>
    </source>
</evidence>
<dbReference type="Proteomes" id="UP000830395">
    <property type="component" value="Chromosome 7"/>
</dbReference>
<gene>
    <name evidence="1" type="ORF">PDJAM_G00228380</name>
</gene>
<evidence type="ECO:0000313" key="2">
    <source>
        <dbReference type="Proteomes" id="UP000830395"/>
    </source>
</evidence>
<comment type="caution">
    <text evidence="1">The sequence shown here is derived from an EMBL/GenBank/DDBJ whole genome shotgun (WGS) entry which is preliminary data.</text>
</comment>
<accession>A0ACC5YDV9</accession>
<reference evidence="1" key="1">
    <citation type="submission" date="2020-02" db="EMBL/GenBank/DDBJ databases">
        <title>Genome sequencing of the panga catfish, Pangasius djambal.</title>
        <authorList>
            <person name="Wen M."/>
            <person name="Zahm M."/>
            <person name="Roques C."/>
            <person name="Cabau C."/>
            <person name="Klopp C."/>
            <person name="Donnadieu C."/>
            <person name="Jouanno E."/>
            <person name="Avarre J.-C."/>
            <person name="Campet M."/>
            <person name="Ha T."/>
            <person name="Dugue R."/>
            <person name="Lampietro C."/>
            <person name="Louis A."/>
            <person name="Herpin A."/>
            <person name="Echchiki A."/>
            <person name="Berthelot C."/>
            <person name="Parey E."/>
            <person name="Roest-Crollius H."/>
            <person name="Braasch I."/>
            <person name="Postlethwait J.H."/>
            <person name="Bobe J."/>
            <person name="Montfort J."/>
            <person name="Bouchez O."/>
            <person name="Begum T."/>
            <person name="Schartl M."/>
            <person name="Gustiano R."/>
            <person name="Guiguen Y."/>
        </authorList>
    </citation>
    <scope>NUCLEOTIDE SEQUENCE</scope>
    <source>
        <strain evidence="1">Pdj_M5554</strain>
    </source>
</reference>
<name>A0ACC5YDV9_9TELE</name>
<dbReference type="EMBL" id="CM040981">
    <property type="protein sequence ID" value="MCJ8733844.1"/>
    <property type="molecule type" value="Genomic_DNA"/>
</dbReference>
<sequence>MSVTVKAYLLGKEDCHKEIRRFPVDQDVSTSFEYLNRKVVDVFANLRNVSFQMYYKDEDEDMIAFSSDDELMMGLGMVKYDTFRIFIKEKKEHKRDFPHHMDQGFPFPPPPGPHHMGPPGHPHMGPPHMGPPFMGPSPHHHLMVHPGVTCDGCEGQVAGTRFKCTVCPNYDLCSTCQAKGLHKEHALLPIFHPMTNMYEWFPRGKFWRKMRHCMWAGAQAQAQAQVQAQAQNQAQPGPSGCQPSSQQANSQDSQAQNGASSATANMEYLRNIGEGVAALLSPLGIDVDIDVEHEGNKAKVTPTPPTSSGPPSGRSDGSSGRHSKGADGGPSSAGSTSEGAKMVFQVHKDQNNDEEWTHLSSKEVDPSTGELQSLRMEVDGANDDPAPLSHSSTCNPGPSGLREAALYPHLPQDADPRLVESLSQMLSMGFTDEGGWLTRLLHTKNYDIGAALDTIQYAKSPGQRK</sequence>